<dbReference type="EMBL" id="WFKJ01000024">
    <property type="protein sequence ID" value="KAB7890541.1"/>
    <property type="molecule type" value="Genomic_DNA"/>
</dbReference>
<protein>
    <submittedName>
        <fullName evidence="1">Uncharacterized protein</fullName>
    </submittedName>
</protein>
<name>A0A6L4WR63_9BACT</name>
<sequence>MKFNILILLFIITTFLQAEIVIVTNKNSDINSLSKESIKYLYLAKVNTINDIRIKALLSRNKTLHERFINNIINKDIQQYSSYWARLVFTGRKPIPRRLSREQIKEKLAEKNTIIYIDKKDINKDWKIVYER</sequence>
<dbReference type="Proteomes" id="UP000472839">
    <property type="component" value="Unassembled WGS sequence"/>
</dbReference>
<accession>A0A6L4WR63</accession>
<evidence type="ECO:0000313" key="1">
    <source>
        <dbReference type="EMBL" id="KAB7887843.1"/>
    </source>
</evidence>
<dbReference type="AlphaFoldDB" id="A0A6L4WR63"/>
<gene>
    <name evidence="2" type="ORF">GBG18_08855</name>
    <name evidence="1" type="ORF">GBG19_10160</name>
</gene>
<reference evidence="3 4" key="1">
    <citation type="submission" date="2019-10" db="EMBL/GenBank/DDBJ databases">
        <title>Poseidonibacter ostreae sp. nov., isolated from the gut of the Ostrea denselamellosa.</title>
        <authorList>
            <person name="Choi A."/>
        </authorList>
    </citation>
    <scope>NUCLEOTIDE SEQUENCE [LARGE SCALE GENOMIC DNA]</scope>
    <source>
        <strain evidence="1 4">SJOD-M-33</strain>
        <strain evidence="2 3">SJOD-M-5</strain>
    </source>
</reference>
<keyword evidence="3" id="KW-1185">Reference proteome</keyword>
<comment type="caution">
    <text evidence="1">The sequence shown here is derived from an EMBL/GenBank/DDBJ whole genome shotgun (WGS) entry which is preliminary data.</text>
</comment>
<organism evidence="1 4">
    <name type="scientific">Poseidonibacter ostreae</name>
    <dbReference type="NCBI Taxonomy" id="2654171"/>
    <lineage>
        <taxon>Bacteria</taxon>
        <taxon>Pseudomonadati</taxon>
        <taxon>Campylobacterota</taxon>
        <taxon>Epsilonproteobacteria</taxon>
        <taxon>Campylobacterales</taxon>
        <taxon>Arcobacteraceae</taxon>
        <taxon>Poseidonibacter</taxon>
    </lineage>
</organism>
<dbReference type="RefSeq" id="WP_152190316.1">
    <property type="nucleotide sequence ID" value="NZ_WFKI01000021.1"/>
</dbReference>
<proteinExistence type="predicted"/>
<evidence type="ECO:0000313" key="3">
    <source>
        <dbReference type="Proteomes" id="UP000461010"/>
    </source>
</evidence>
<evidence type="ECO:0000313" key="4">
    <source>
        <dbReference type="Proteomes" id="UP000472839"/>
    </source>
</evidence>
<dbReference type="EMBL" id="WFKK01000029">
    <property type="protein sequence ID" value="KAB7887843.1"/>
    <property type="molecule type" value="Genomic_DNA"/>
</dbReference>
<evidence type="ECO:0000313" key="2">
    <source>
        <dbReference type="EMBL" id="KAB7890541.1"/>
    </source>
</evidence>
<dbReference type="Proteomes" id="UP000461010">
    <property type="component" value="Unassembled WGS sequence"/>
</dbReference>